<keyword evidence="3" id="KW-1185">Reference proteome</keyword>
<dbReference type="SUPFAM" id="SSF53474">
    <property type="entry name" value="alpha/beta-Hydrolases"/>
    <property type="match status" value="1"/>
</dbReference>
<dbReference type="InterPro" id="IPR052897">
    <property type="entry name" value="Sec-Metab_Biosynth_Hydrolase"/>
</dbReference>
<dbReference type="Pfam" id="PF12697">
    <property type="entry name" value="Abhydrolase_6"/>
    <property type="match status" value="1"/>
</dbReference>
<comment type="caution">
    <text evidence="2">The sequence shown here is derived from an EMBL/GenBank/DDBJ whole genome shotgun (WGS) entry which is preliminary data.</text>
</comment>
<proteinExistence type="predicted"/>
<gene>
    <name evidence="2" type="ORF">N7468_006542</name>
</gene>
<reference evidence="2" key="1">
    <citation type="submission" date="2022-11" db="EMBL/GenBank/DDBJ databases">
        <authorList>
            <person name="Petersen C."/>
        </authorList>
    </citation>
    <scope>NUCLEOTIDE SEQUENCE</scope>
    <source>
        <strain evidence="2">IBT 19713</strain>
    </source>
</reference>
<dbReference type="GO" id="GO:0072330">
    <property type="term" value="P:monocarboxylic acid biosynthetic process"/>
    <property type="evidence" value="ECO:0007669"/>
    <property type="project" value="UniProtKB-ARBA"/>
</dbReference>
<dbReference type="Gene3D" id="3.40.50.1820">
    <property type="entry name" value="alpha/beta hydrolase"/>
    <property type="match status" value="1"/>
</dbReference>
<dbReference type="EMBL" id="JAPQKS010000005">
    <property type="protein sequence ID" value="KAJ5225317.1"/>
    <property type="molecule type" value="Genomic_DNA"/>
</dbReference>
<dbReference type="GO" id="GO:0017000">
    <property type="term" value="P:antibiotic biosynthetic process"/>
    <property type="evidence" value="ECO:0007669"/>
    <property type="project" value="UniProtKB-ARBA"/>
</dbReference>
<dbReference type="InterPro" id="IPR029058">
    <property type="entry name" value="AB_hydrolase_fold"/>
</dbReference>
<sequence>MSKPSLIFAPGAWYPPTAFDPTITKLNELGYSHCHTVAFPSVQQAASVKDLKPDIEAVRALVAQEADAGRDVIVVSHSWSGLPVNSALDGLSREEREEEGKAGGVVRLVFVAAFIPNIGESLIGAFGGTPPPWYVLDEASGTLTTTDPYTLFFHDVPDGKEWAAALKPHSWVTKNTPSTSAAYFFIPTYYLLCEEDRAIPLAVQQVMVDRARRKGAEIETEKINTGHTPWLAAPEKFVAYIRRQAGEEV</sequence>
<accession>A0A9W9TJN8</accession>
<name>A0A9W9TJN8_9EURO</name>
<dbReference type="PANTHER" id="PTHR37017">
    <property type="entry name" value="AB HYDROLASE-1 DOMAIN-CONTAINING PROTEIN-RELATED"/>
    <property type="match status" value="1"/>
</dbReference>
<feature type="domain" description="AB hydrolase-1" evidence="1">
    <location>
        <begin position="6"/>
        <end position="239"/>
    </location>
</feature>
<reference evidence="2" key="2">
    <citation type="journal article" date="2023" name="IMA Fungus">
        <title>Comparative genomic study of the Penicillium genus elucidates a diverse pangenome and 15 lateral gene transfer events.</title>
        <authorList>
            <person name="Petersen C."/>
            <person name="Sorensen T."/>
            <person name="Nielsen M.R."/>
            <person name="Sondergaard T.E."/>
            <person name="Sorensen J.L."/>
            <person name="Fitzpatrick D.A."/>
            <person name="Frisvad J.C."/>
            <person name="Nielsen K.L."/>
        </authorList>
    </citation>
    <scope>NUCLEOTIDE SEQUENCE</scope>
    <source>
        <strain evidence="2">IBT 19713</strain>
    </source>
</reference>
<dbReference type="RefSeq" id="XP_058328728.1">
    <property type="nucleotide sequence ID" value="XM_058475838.1"/>
</dbReference>
<organism evidence="2 3">
    <name type="scientific">Penicillium chermesinum</name>
    <dbReference type="NCBI Taxonomy" id="63820"/>
    <lineage>
        <taxon>Eukaryota</taxon>
        <taxon>Fungi</taxon>
        <taxon>Dikarya</taxon>
        <taxon>Ascomycota</taxon>
        <taxon>Pezizomycotina</taxon>
        <taxon>Eurotiomycetes</taxon>
        <taxon>Eurotiomycetidae</taxon>
        <taxon>Eurotiales</taxon>
        <taxon>Aspergillaceae</taxon>
        <taxon>Penicillium</taxon>
    </lineage>
</organism>
<dbReference type="InterPro" id="IPR000073">
    <property type="entry name" value="AB_hydrolase_1"/>
</dbReference>
<dbReference type="AlphaFoldDB" id="A0A9W9TJN8"/>
<evidence type="ECO:0000313" key="2">
    <source>
        <dbReference type="EMBL" id="KAJ5225317.1"/>
    </source>
</evidence>
<evidence type="ECO:0000313" key="3">
    <source>
        <dbReference type="Proteomes" id="UP001150941"/>
    </source>
</evidence>
<dbReference type="Proteomes" id="UP001150941">
    <property type="component" value="Unassembled WGS sequence"/>
</dbReference>
<protein>
    <submittedName>
        <fullName evidence="2">Alpha/beta-hydrolase</fullName>
    </submittedName>
</protein>
<dbReference type="PANTHER" id="PTHR37017:SF11">
    <property type="entry name" value="ESTERASE_LIPASE_THIOESTERASE DOMAIN-CONTAINING PROTEIN"/>
    <property type="match status" value="1"/>
</dbReference>
<evidence type="ECO:0000259" key="1">
    <source>
        <dbReference type="Pfam" id="PF12697"/>
    </source>
</evidence>
<dbReference type="GeneID" id="83203141"/>
<dbReference type="OrthoDB" id="408373at2759"/>